<dbReference type="PROSITE" id="PS51740">
    <property type="entry name" value="SPOVT_ABRB"/>
    <property type="match status" value="1"/>
</dbReference>
<feature type="domain" description="SpoVT-AbrB" evidence="2">
    <location>
        <begin position="1"/>
        <end position="46"/>
    </location>
</feature>
<dbReference type="PANTHER" id="PTHR34860">
    <property type="entry name" value="REPRESSOR-LIKE PROTEIN SSO7C3"/>
    <property type="match status" value="1"/>
</dbReference>
<reference evidence="3 4" key="1">
    <citation type="submission" date="2019-11" db="EMBL/GenBank/DDBJ databases">
        <title>Comparative genomics of hydrocarbon-degrading Desulfosarcina strains.</title>
        <authorList>
            <person name="Watanabe M."/>
            <person name="Kojima H."/>
            <person name="Fukui M."/>
        </authorList>
    </citation>
    <scope>NUCLEOTIDE SEQUENCE [LARGE SCALE GENOMIC DNA]</scope>
    <source>
        <strain evidence="3 4">28bB2T</strain>
    </source>
</reference>
<protein>
    <recommendedName>
        <fullName evidence="2">SpoVT-AbrB domain-containing protein</fullName>
    </recommendedName>
</protein>
<sequence length="75" mass="8380">MPLARVSSKSQIVLPAAIRKKLQIKPGDELEISIRNNEIVIVKAAVSATEALDACGSEIWRGYEEELDKSRDQWN</sequence>
<dbReference type="NCBIfam" id="TIGR01439">
    <property type="entry name" value="lp_hng_hel_AbrB"/>
    <property type="match status" value="1"/>
</dbReference>
<dbReference type="Proteomes" id="UP000425960">
    <property type="component" value="Chromosome"/>
</dbReference>
<keyword evidence="1" id="KW-0238">DNA-binding</keyword>
<dbReference type="InterPro" id="IPR007159">
    <property type="entry name" value="SpoVT-AbrB_dom"/>
</dbReference>
<dbReference type="RefSeq" id="WP_155321267.1">
    <property type="nucleotide sequence ID" value="NZ_AP021876.1"/>
</dbReference>
<dbReference type="InterPro" id="IPR052975">
    <property type="entry name" value="Repressor-like_regulatory"/>
</dbReference>
<dbReference type="InterPro" id="IPR037914">
    <property type="entry name" value="SpoVT-AbrB_sf"/>
</dbReference>
<accession>A0A5K7ZQZ9</accession>
<gene>
    <name evidence="3" type="ORF">DSCO28_08190</name>
</gene>
<dbReference type="KEGG" id="dov:DSCO28_08190"/>
<evidence type="ECO:0000256" key="1">
    <source>
        <dbReference type="PROSITE-ProRule" id="PRU01076"/>
    </source>
</evidence>
<dbReference type="Pfam" id="PF04014">
    <property type="entry name" value="MazE_antitoxin"/>
    <property type="match status" value="1"/>
</dbReference>
<name>A0A5K7ZQZ9_9BACT</name>
<dbReference type="PANTHER" id="PTHR34860:SF6">
    <property type="entry name" value="REPRESSOR-LIKE PROTEIN SSO7C3"/>
    <property type="match status" value="1"/>
</dbReference>
<dbReference type="SMART" id="SM00966">
    <property type="entry name" value="SpoVT_AbrB"/>
    <property type="match status" value="1"/>
</dbReference>
<evidence type="ECO:0000259" key="2">
    <source>
        <dbReference type="PROSITE" id="PS51740"/>
    </source>
</evidence>
<organism evidence="3 4">
    <name type="scientific">Desulfosarcina ovata subsp. sediminis</name>
    <dbReference type="NCBI Taxonomy" id="885957"/>
    <lineage>
        <taxon>Bacteria</taxon>
        <taxon>Pseudomonadati</taxon>
        <taxon>Thermodesulfobacteriota</taxon>
        <taxon>Desulfobacteria</taxon>
        <taxon>Desulfobacterales</taxon>
        <taxon>Desulfosarcinaceae</taxon>
        <taxon>Desulfosarcina</taxon>
    </lineage>
</organism>
<dbReference type="AlphaFoldDB" id="A0A5K7ZQZ9"/>
<dbReference type="GO" id="GO:0003677">
    <property type="term" value="F:DNA binding"/>
    <property type="evidence" value="ECO:0007669"/>
    <property type="project" value="UniProtKB-UniRule"/>
</dbReference>
<proteinExistence type="predicted"/>
<dbReference type="Gene3D" id="2.10.260.10">
    <property type="match status" value="1"/>
</dbReference>
<dbReference type="EMBL" id="AP021876">
    <property type="protein sequence ID" value="BBO80253.1"/>
    <property type="molecule type" value="Genomic_DNA"/>
</dbReference>
<evidence type="ECO:0000313" key="3">
    <source>
        <dbReference type="EMBL" id="BBO80253.1"/>
    </source>
</evidence>
<dbReference type="SUPFAM" id="SSF89447">
    <property type="entry name" value="AbrB/MazE/MraZ-like"/>
    <property type="match status" value="1"/>
</dbReference>
<evidence type="ECO:0000313" key="4">
    <source>
        <dbReference type="Proteomes" id="UP000425960"/>
    </source>
</evidence>